<keyword evidence="4" id="KW-0418">Kinase</keyword>
<evidence type="ECO:0000313" key="4">
    <source>
        <dbReference type="EMBL" id="EAS00724.2"/>
    </source>
</evidence>
<evidence type="ECO:0000313" key="5">
    <source>
        <dbReference type="Proteomes" id="UP000009168"/>
    </source>
</evidence>
<evidence type="ECO:0000256" key="2">
    <source>
        <dbReference type="ARBA" id="ARBA00022490"/>
    </source>
</evidence>
<dbReference type="GO" id="GO:0016301">
    <property type="term" value="F:kinase activity"/>
    <property type="evidence" value="ECO:0007669"/>
    <property type="project" value="UniProtKB-KW"/>
</dbReference>
<gene>
    <name evidence="4" type="ORF">TTHERM_00794500</name>
</gene>
<dbReference type="InParanoid" id="Q23VY1"/>
<dbReference type="PANTHER" id="PTHR24107:SF2">
    <property type="entry name" value="NLR FAMILY CARD DOMAIN CONTAINING 3"/>
    <property type="match status" value="1"/>
</dbReference>
<dbReference type="Proteomes" id="UP000009168">
    <property type="component" value="Unassembled WGS sequence"/>
</dbReference>
<keyword evidence="4" id="KW-0808">Transferase</keyword>
<keyword evidence="2" id="KW-0963">Cytoplasm</keyword>
<sequence>MLKIQGKIKQRQKNMEKQNIKSQKQVLRSLEELKNSDLVNLFEVKISLRNQKIGVFIINKLVSYLQQCKNVKVISLDLAHNQIELQAAIYLASSLKQLTNLTSFSLDISENNLKSDGLCFILDSLCQSNLEKLKLKLNNTCIEDQVVPVITQLFNQKLKKLQIDLGRNKINGQGICDLVSAFQICVNLEELSLVLDLDFRGDLIAKTLGLEIKKLENLKKMQLSLCRFSLDGSFIKDLNPIFEQKTQLKQFEINLKTNYLKDEQVIGFFKQLELCKNLESLSINVGYNRLKGNTVECIGSILTQLYHLNYLSLNFDENQINGECVKSFATSLLQCKQILFISLVLPVKQIDLEQAEYLKLKLKKLPKLVQLNYEVEDYDPCY</sequence>
<reference evidence="5" key="1">
    <citation type="journal article" date="2006" name="PLoS Biol.">
        <title>Macronuclear genome sequence of the ciliate Tetrahymena thermophila, a model eukaryote.</title>
        <authorList>
            <person name="Eisen J.A."/>
            <person name="Coyne R.S."/>
            <person name="Wu M."/>
            <person name="Wu D."/>
            <person name="Thiagarajan M."/>
            <person name="Wortman J.R."/>
            <person name="Badger J.H."/>
            <person name="Ren Q."/>
            <person name="Amedeo P."/>
            <person name="Jones K.M."/>
            <person name="Tallon L.J."/>
            <person name="Delcher A.L."/>
            <person name="Salzberg S.L."/>
            <person name="Silva J.C."/>
            <person name="Haas B.J."/>
            <person name="Majoros W.H."/>
            <person name="Farzad M."/>
            <person name="Carlton J.M."/>
            <person name="Smith R.K. Jr."/>
            <person name="Garg J."/>
            <person name="Pearlman R.E."/>
            <person name="Karrer K.M."/>
            <person name="Sun L."/>
            <person name="Manning G."/>
            <person name="Elde N.C."/>
            <person name="Turkewitz A.P."/>
            <person name="Asai D.J."/>
            <person name="Wilkes D.E."/>
            <person name="Wang Y."/>
            <person name="Cai H."/>
            <person name="Collins K."/>
            <person name="Stewart B.A."/>
            <person name="Lee S.R."/>
            <person name="Wilamowska K."/>
            <person name="Weinberg Z."/>
            <person name="Ruzzo W.L."/>
            <person name="Wloga D."/>
            <person name="Gaertig J."/>
            <person name="Frankel J."/>
            <person name="Tsao C.-C."/>
            <person name="Gorovsky M.A."/>
            <person name="Keeling P.J."/>
            <person name="Waller R.F."/>
            <person name="Patron N.J."/>
            <person name="Cherry J.M."/>
            <person name="Stover N.A."/>
            <person name="Krieger C.J."/>
            <person name="del Toro C."/>
            <person name="Ryder H.F."/>
            <person name="Williamson S.C."/>
            <person name="Barbeau R.A."/>
            <person name="Hamilton E.P."/>
            <person name="Orias E."/>
        </authorList>
    </citation>
    <scope>NUCLEOTIDE SEQUENCE [LARGE SCALE GENOMIC DNA]</scope>
    <source>
        <strain evidence="5">SB210</strain>
    </source>
</reference>
<comment type="subcellular location">
    <subcellularLocation>
        <location evidence="1">Cytoplasm</location>
        <location evidence="1">Cytoskeleton</location>
    </subcellularLocation>
</comment>
<keyword evidence="3" id="KW-0206">Cytoskeleton</keyword>
<dbReference type="EMBL" id="GG662609">
    <property type="protein sequence ID" value="EAS00724.2"/>
    <property type="molecule type" value="Genomic_DNA"/>
</dbReference>
<dbReference type="AlphaFoldDB" id="Q23VY1"/>
<proteinExistence type="predicted"/>
<protein>
    <submittedName>
        <fullName evidence="4">Kinase domain protein</fullName>
    </submittedName>
</protein>
<dbReference type="HOGENOM" id="CLU_2019868_0_0_1"/>
<organism evidence="4 5">
    <name type="scientific">Tetrahymena thermophila (strain SB210)</name>
    <dbReference type="NCBI Taxonomy" id="312017"/>
    <lineage>
        <taxon>Eukaryota</taxon>
        <taxon>Sar</taxon>
        <taxon>Alveolata</taxon>
        <taxon>Ciliophora</taxon>
        <taxon>Intramacronucleata</taxon>
        <taxon>Oligohymenophorea</taxon>
        <taxon>Hymenostomatida</taxon>
        <taxon>Tetrahymenina</taxon>
        <taxon>Tetrahymenidae</taxon>
        <taxon>Tetrahymena</taxon>
    </lineage>
</organism>
<dbReference type="PANTHER" id="PTHR24107">
    <property type="entry name" value="YNEIN REGULATORY COMPLEX SUBUNIT 5"/>
    <property type="match status" value="1"/>
</dbReference>
<dbReference type="InterPro" id="IPR052410">
    <property type="entry name" value="DRC5"/>
</dbReference>
<dbReference type="GO" id="GO:0005856">
    <property type="term" value="C:cytoskeleton"/>
    <property type="evidence" value="ECO:0007669"/>
    <property type="project" value="UniProtKB-SubCell"/>
</dbReference>
<evidence type="ECO:0000256" key="3">
    <source>
        <dbReference type="ARBA" id="ARBA00023212"/>
    </source>
</evidence>
<name>Q23VY1_TETTS</name>
<dbReference type="KEGG" id="tet:TTHERM_00794500"/>
<dbReference type="Gene3D" id="3.80.10.10">
    <property type="entry name" value="Ribonuclease Inhibitor"/>
    <property type="match status" value="2"/>
</dbReference>
<evidence type="ECO:0000256" key="1">
    <source>
        <dbReference type="ARBA" id="ARBA00004245"/>
    </source>
</evidence>
<dbReference type="RefSeq" id="XP_001020969.2">
    <property type="nucleotide sequence ID" value="XM_001020969.2"/>
</dbReference>
<keyword evidence="5" id="KW-1185">Reference proteome</keyword>
<dbReference type="SUPFAM" id="SSF52047">
    <property type="entry name" value="RNI-like"/>
    <property type="match status" value="1"/>
</dbReference>
<accession>Q23VY1</accession>
<dbReference type="InterPro" id="IPR032675">
    <property type="entry name" value="LRR_dom_sf"/>
</dbReference>
<dbReference type="GeneID" id="7825526"/>